<reference evidence="10 11" key="1">
    <citation type="submission" date="2019-03" db="EMBL/GenBank/DDBJ databases">
        <title>Genomic Encyclopedia of Type Strains, Phase IV (KMG-IV): sequencing the most valuable type-strain genomes for metagenomic binning, comparative biology and taxonomic classification.</title>
        <authorList>
            <person name="Goeker M."/>
        </authorList>
    </citation>
    <scope>NUCLEOTIDE SEQUENCE [LARGE SCALE GENOMIC DNA]</scope>
    <source>
        <strain evidence="10 11">DSM 23344</strain>
    </source>
</reference>
<dbReference type="HAMAP" id="MF_00997">
    <property type="entry name" value="Protease_BepA"/>
    <property type="match status" value="1"/>
</dbReference>
<dbReference type="Pfam" id="PF14559">
    <property type="entry name" value="TPR_19"/>
    <property type="match status" value="1"/>
</dbReference>
<feature type="binding site" evidence="8">
    <location>
        <position position="141"/>
    </location>
    <ligand>
        <name>Zn(2+)</name>
        <dbReference type="ChEBI" id="CHEBI:29105"/>
        <note>catalytic</note>
    </ligand>
</feature>
<dbReference type="InterPro" id="IPR001915">
    <property type="entry name" value="Peptidase_M48"/>
</dbReference>
<dbReference type="GO" id="GO:0051603">
    <property type="term" value="P:proteolysis involved in protein catabolic process"/>
    <property type="evidence" value="ECO:0007669"/>
    <property type="project" value="TreeGrafter"/>
</dbReference>
<sequence precursor="true">MFSLPYNKLQRKIGRPVATVLLCFALAAPAHTYQELKLPNLGEASTSLFSAEYEYQLGRAWLQIFRGQVPLVNDPLLFSYLEDLVFRLVNHSELQDRRVDIVVVDNPTINAFAVPGGVIGIHNGLLMHAQSEDELATVIAHEIAHLSQRHFSRRVEFQKQQQPLTLTSMLAGFVLMATVGGDVGMAALSAAQAAAQDSALRYSRSNEAEADRIGMQTLVKAGMDPHAAPSMFERMLQISRYSIGNRVPEFLRTHPLSENRIADTRNRARQYPKRIQQVDLTYQLMRARVVNQLSDTPEQAIARFRTDLEGSPRSPEASRYGLVVALTNAGRTDEAALMLDSLWSRDRDRLEYILADSEIDIARNAPEQAAEKLKRHLLNSPGNHALVMTYARALMSAGEPHVAEEVLVEQSRRRGNDPHLWYLLAEVQGLAGNITGLHQSRAEYFILNGILDEAEKQLRYALRTADDNYTVSARINQRLRDVADMRERLDS</sequence>
<comment type="function">
    <text evidence="8">Functions as both a chaperone and a metalloprotease. Maintains the integrity of the outer membrane by promoting either the assembly or the elimination of outer membrane proteins, depending on their folding state.</text>
</comment>
<evidence type="ECO:0000256" key="4">
    <source>
        <dbReference type="ARBA" id="ARBA00022764"/>
    </source>
</evidence>
<evidence type="ECO:0000256" key="1">
    <source>
        <dbReference type="ARBA" id="ARBA00022670"/>
    </source>
</evidence>
<evidence type="ECO:0000256" key="5">
    <source>
        <dbReference type="ARBA" id="ARBA00022801"/>
    </source>
</evidence>
<evidence type="ECO:0000256" key="7">
    <source>
        <dbReference type="ARBA" id="ARBA00023049"/>
    </source>
</evidence>
<dbReference type="PANTHER" id="PTHR22726">
    <property type="entry name" value="METALLOENDOPEPTIDASE OMA1"/>
    <property type="match status" value="1"/>
</dbReference>
<keyword evidence="6 8" id="KW-0862">Zinc</keyword>
<keyword evidence="11" id="KW-1185">Reference proteome</keyword>
<protein>
    <recommendedName>
        <fullName evidence="8">Putative beta-barrel assembly-enhancing protease</fullName>
        <ecNumber evidence="8">3.4.-.-</ecNumber>
    </recommendedName>
</protein>
<dbReference type="Gene3D" id="1.25.40.10">
    <property type="entry name" value="Tetratricopeptide repeat domain"/>
    <property type="match status" value="1"/>
</dbReference>
<dbReference type="EC" id="3.4.-.-" evidence="8"/>
<dbReference type="PANTHER" id="PTHR22726:SF1">
    <property type="entry name" value="METALLOENDOPEPTIDASE OMA1, MITOCHONDRIAL"/>
    <property type="match status" value="1"/>
</dbReference>
<comment type="caution">
    <text evidence="10">The sequence shown here is derived from an EMBL/GenBank/DDBJ whole genome shotgun (WGS) entry which is preliminary data.</text>
</comment>
<keyword evidence="2 8" id="KW-0479">Metal-binding</keyword>
<comment type="subcellular location">
    <subcellularLocation>
        <location evidence="8">Periplasm</location>
    </subcellularLocation>
</comment>
<dbReference type="InterPro" id="IPR011990">
    <property type="entry name" value="TPR-like_helical_dom_sf"/>
</dbReference>
<keyword evidence="7 8" id="KW-0482">Metalloprotease</keyword>
<feature type="active site" description="Proton donor" evidence="8">
    <location>
        <position position="211"/>
    </location>
</feature>
<feature type="active site" evidence="8">
    <location>
        <position position="142"/>
    </location>
</feature>
<evidence type="ECO:0000256" key="6">
    <source>
        <dbReference type="ARBA" id="ARBA00022833"/>
    </source>
</evidence>
<evidence type="ECO:0000256" key="8">
    <source>
        <dbReference type="HAMAP-Rule" id="MF_00997"/>
    </source>
</evidence>
<dbReference type="Proteomes" id="UP000294980">
    <property type="component" value="Unassembled WGS sequence"/>
</dbReference>
<feature type="binding site" evidence="8">
    <location>
        <position position="207"/>
    </location>
    <ligand>
        <name>Zn(2+)</name>
        <dbReference type="ChEBI" id="CHEBI:29105"/>
        <note>catalytic</note>
    </ligand>
</feature>
<dbReference type="RefSeq" id="WP_240624407.1">
    <property type="nucleotide sequence ID" value="NZ_QQSW01000016.1"/>
</dbReference>
<accession>A0A4R2KQE3</accession>
<feature type="domain" description="Peptidase M48" evidence="9">
    <location>
        <begin position="78"/>
        <end position="267"/>
    </location>
</feature>
<evidence type="ECO:0000313" key="11">
    <source>
        <dbReference type="Proteomes" id="UP000294980"/>
    </source>
</evidence>
<dbReference type="GO" id="GO:0042597">
    <property type="term" value="C:periplasmic space"/>
    <property type="evidence" value="ECO:0007669"/>
    <property type="project" value="UniProtKB-SubCell"/>
</dbReference>
<proteinExistence type="inferred from homology"/>
<dbReference type="Pfam" id="PF01435">
    <property type="entry name" value="Peptidase_M48"/>
    <property type="match status" value="1"/>
</dbReference>
<dbReference type="CDD" id="cd07324">
    <property type="entry name" value="M48C_Oma1-like"/>
    <property type="match status" value="1"/>
</dbReference>
<keyword evidence="3 8" id="KW-0732">Signal</keyword>
<dbReference type="GO" id="GO:0004222">
    <property type="term" value="F:metalloendopeptidase activity"/>
    <property type="evidence" value="ECO:0007669"/>
    <property type="project" value="InterPro"/>
</dbReference>
<name>A0A4R2KQE3_9GAMM</name>
<keyword evidence="1 8" id="KW-0645">Protease</keyword>
<dbReference type="GO" id="GO:0008270">
    <property type="term" value="F:zinc ion binding"/>
    <property type="evidence" value="ECO:0007669"/>
    <property type="project" value="UniProtKB-UniRule"/>
</dbReference>
<evidence type="ECO:0000256" key="2">
    <source>
        <dbReference type="ARBA" id="ARBA00022723"/>
    </source>
</evidence>
<comment type="similarity">
    <text evidence="8">Belongs to the peptidase M48 family. BepA subfamily.</text>
</comment>
<comment type="cofactor">
    <cofactor evidence="8">
        <name>Zn(2+)</name>
        <dbReference type="ChEBI" id="CHEBI:29105"/>
    </cofactor>
    <text evidence="8">Binds 1 zinc ion per subunit.</text>
</comment>
<feature type="binding site" evidence="8">
    <location>
        <position position="145"/>
    </location>
    <ligand>
        <name>Zn(2+)</name>
        <dbReference type="ChEBI" id="CHEBI:29105"/>
        <note>catalytic</note>
    </ligand>
</feature>
<dbReference type="Gene3D" id="3.30.2010.10">
    <property type="entry name" value="Metalloproteases ('zincins'), catalytic domain"/>
    <property type="match status" value="1"/>
</dbReference>
<dbReference type="SUPFAM" id="SSF48452">
    <property type="entry name" value="TPR-like"/>
    <property type="match status" value="1"/>
</dbReference>
<evidence type="ECO:0000259" key="9">
    <source>
        <dbReference type="Pfam" id="PF01435"/>
    </source>
</evidence>
<feature type="chain" id="PRO_5021052567" description="Putative beta-barrel assembly-enhancing protease" evidence="8">
    <location>
        <begin position="33"/>
        <end position="491"/>
    </location>
</feature>
<dbReference type="GO" id="GO:0016020">
    <property type="term" value="C:membrane"/>
    <property type="evidence" value="ECO:0007669"/>
    <property type="project" value="InterPro"/>
</dbReference>
<dbReference type="InterPro" id="IPR030873">
    <property type="entry name" value="Protease_BepA"/>
</dbReference>
<organism evidence="10 11">
    <name type="scientific">Chromatocurvus halotolerans</name>
    <dbReference type="NCBI Taxonomy" id="1132028"/>
    <lineage>
        <taxon>Bacteria</taxon>
        <taxon>Pseudomonadati</taxon>
        <taxon>Pseudomonadota</taxon>
        <taxon>Gammaproteobacteria</taxon>
        <taxon>Cellvibrionales</taxon>
        <taxon>Halieaceae</taxon>
        <taxon>Chromatocurvus</taxon>
    </lineage>
</organism>
<keyword evidence="5 8" id="KW-0378">Hydrolase</keyword>
<dbReference type="AlphaFoldDB" id="A0A4R2KQE3"/>
<keyword evidence="4 8" id="KW-0574">Periplasm</keyword>
<dbReference type="EMBL" id="SLWX01000011">
    <property type="protein sequence ID" value="TCO74922.1"/>
    <property type="molecule type" value="Genomic_DNA"/>
</dbReference>
<feature type="signal peptide" evidence="8">
    <location>
        <begin position="1"/>
        <end position="32"/>
    </location>
</feature>
<dbReference type="InterPro" id="IPR051156">
    <property type="entry name" value="Mito/Outer_Membr_Metalloprot"/>
</dbReference>
<gene>
    <name evidence="10" type="ORF">EV688_11179</name>
</gene>
<evidence type="ECO:0000256" key="3">
    <source>
        <dbReference type="ARBA" id="ARBA00022729"/>
    </source>
</evidence>
<evidence type="ECO:0000313" key="10">
    <source>
        <dbReference type="EMBL" id="TCO74922.1"/>
    </source>
</evidence>